<reference evidence="3" key="1">
    <citation type="journal article" date="2019" name="Int. J. Syst. Evol. Microbiol.">
        <title>The Global Catalogue of Microorganisms (GCM) 10K type strain sequencing project: providing services to taxonomists for standard genome sequencing and annotation.</title>
        <authorList>
            <consortium name="The Broad Institute Genomics Platform"/>
            <consortium name="The Broad Institute Genome Sequencing Center for Infectious Disease"/>
            <person name="Wu L."/>
            <person name="Ma J."/>
        </authorList>
    </citation>
    <scope>NUCLEOTIDE SEQUENCE [LARGE SCALE GENOMIC DNA]</scope>
    <source>
        <strain evidence="3">CCM 7224</strain>
    </source>
</reference>
<name>A0ABV9UHZ6_9ACTN</name>
<proteinExistence type="predicted"/>
<dbReference type="RefSeq" id="WP_344375235.1">
    <property type="nucleotide sequence ID" value="NZ_BAAASQ010000010.1"/>
</dbReference>
<comment type="caution">
    <text evidence="2">The sequence shown here is derived from an EMBL/GenBank/DDBJ whole genome shotgun (WGS) entry which is preliminary data.</text>
</comment>
<gene>
    <name evidence="2" type="ORF">ACFPFX_07220</name>
</gene>
<keyword evidence="3" id="KW-1185">Reference proteome</keyword>
<dbReference type="EMBL" id="JBHSIZ010000006">
    <property type="protein sequence ID" value="MFC4956092.1"/>
    <property type="molecule type" value="Genomic_DNA"/>
</dbReference>
<feature type="region of interest" description="Disordered" evidence="1">
    <location>
        <begin position="162"/>
        <end position="185"/>
    </location>
</feature>
<organism evidence="2 3">
    <name type="scientific">Streptomyces mauvecolor</name>
    <dbReference type="NCBI Taxonomy" id="58345"/>
    <lineage>
        <taxon>Bacteria</taxon>
        <taxon>Bacillati</taxon>
        <taxon>Actinomycetota</taxon>
        <taxon>Actinomycetes</taxon>
        <taxon>Kitasatosporales</taxon>
        <taxon>Streptomycetaceae</taxon>
        <taxon>Streptomyces</taxon>
    </lineage>
</organism>
<feature type="compositionally biased region" description="Basic and acidic residues" evidence="1">
    <location>
        <begin position="162"/>
        <end position="181"/>
    </location>
</feature>
<evidence type="ECO:0000313" key="3">
    <source>
        <dbReference type="Proteomes" id="UP001595834"/>
    </source>
</evidence>
<protein>
    <submittedName>
        <fullName evidence="2">Uncharacterized protein</fullName>
    </submittedName>
</protein>
<dbReference type="Proteomes" id="UP001595834">
    <property type="component" value="Unassembled WGS sequence"/>
</dbReference>
<evidence type="ECO:0000256" key="1">
    <source>
        <dbReference type="SAM" id="MobiDB-lite"/>
    </source>
</evidence>
<accession>A0ABV9UHZ6</accession>
<sequence>MSESTEAHPSPAKGPIPEWLNDLGRLHYFSKEEGDLLKSKVNGLSVGLDYVKLGLGVTALGLTAVKIDFTALKIDEKGIVLFGKQKVTWPHARDDKAKGESAEKAMTKRMDKIDARIREVSRLRTAAANNRDDKYLQKKFARDFGKLQKMQSKIEKAQQELKRVHAADESKKGNTRKLRDDESGDIARTAQAVQRLTVAIG</sequence>
<evidence type="ECO:0000313" key="2">
    <source>
        <dbReference type="EMBL" id="MFC4956092.1"/>
    </source>
</evidence>